<reference evidence="1" key="1">
    <citation type="submission" date="2021-11" db="EMBL/GenBank/DDBJ databases">
        <title>Fusarium solani-melongenae Genome sequencing and assembly.</title>
        <authorList>
            <person name="Xie S."/>
            <person name="Huang L."/>
            <person name="Zhang X."/>
        </authorList>
    </citation>
    <scope>NUCLEOTIDE SEQUENCE</scope>
    <source>
        <strain evidence="1">CRI 24-3</strain>
    </source>
</reference>
<protein>
    <submittedName>
        <fullName evidence="1">Uncharacterized protein</fullName>
    </submittedName>
</protein>
<dbReference type="EMBL" id="CP090031">
    <property type="protein sequence ID" value="UPK91333.1"/>
    <property type="molecule type" value="Genomic_DNA"/>
</dbReference>
<accession>A0ACD3YR48</accession>
<evidence type="ECO:0000313" key="2">
    <source>
        <dbReference type="Proteomes" id="UP000830768"/>
    </source>
</evidence>
<evidence type="ECO:0000313" key="1">
    <source>
        <dbReference type="EMBL" id="UPK91333.1"/>
    </source>
</evidence>
<dbReference type="Proteomes" id="UP000830768">
    <property type="component" value="Chromosome 2"/>
</dbReference>
<organism evidence="1 2">
    <name type="scientific">Fusarium solani subsp. cucurbitae</name>
    <name type="common">Neocosmosporum cucurbitae</name>
    <dbReference type="NCBI Taxonomy" id="2747967"/>
    <lineage>
        <taxon>Eukaryota</taxon>
        <taxon>Fungi</taxon>
        <taxon>Dikarya</taxon>
        <taxon>Ascomycota</taxon>
        <taxon>Pezizomycotina</taxon>
        <taxon>Sordariomycetes</taxon>
        <taxon>Hypocreomycetidae</taxon>
        <taxon>Hypocreales</taxon>
        <taxon>Nectriaceae</taxon>
        <taxon>Fusarium</taxon>
        <taxon>Fusarium solani species complex</taxon>
    </lineage>
</organism>
<name>A0ACD3YR48_FUSSC</name>
<gene>
    <name evidence="1" type="ORF">LCI18_002268</name>
</gene>
<proteinExistence type="predicted"/>
<sequence length="757" mass="85611">MAPQESEKPDIPVLVSACKDLFANYCTSHSAPFESRQNAKQQRDRFSLLEPDLAVFARSNEFLGYDEIRTLVTGQLSVLRTNLEFVAPRARSDNSSLPKESQGLEWVRQLEGTLSDAFDAIEAIIGRLEKLKAIIQQLSEAEDDTEKVTTRSAFMSIKRVVNSDFPDAFPHLQDHLATSILKRHSSLQRPMNQRHQPADMQQITLRGVTFTLADSSGRDLDSSDSQSNCQPSRDLCLGIPRPLSSFNSRSISSSSQSSTTATAENEHIDYPEPPKAEDGKPGPLCPYCYKVLESSDLSQPGWNDTPFQDSKLWEKHMEERHGEDWARQLLNPLNKQLATITQSNSVTSRTEPTCPLCYSWSIAKGAKRQDESWQQPFKLGELAKHIGNHMLRLALNSWNELEKNACQTSPDFSSEEIESGSGRHASNLQSDNPSNEDESTAAEGHSLEQDEPKVSEAMGLSMEHNPVAANERDGCCDMILKRSNTDNSSTPSSTTNLESCRSRQDTRAEAETVNQQVMQLRFRSSSSEHPDSLSSMVKTAKEPLEQRKYQEPEEEYCKAPELHVDVLGASYPRSISDKGSWANALVREDKLEEAKNIYEDILRLGTKAHGKEHRYTLSCQSNLASILEKKQQYVEAEKLYRYVWKTQQRMLRVDHPDTLASYNKLANALTRLRRFDDAILIYTEALEKRSKELGRDHSDTIITLGNLANALQNQGQYSEAKRRYEDAKTRRKELFEGNYPHLQWIEDRLNEASKKGE</sequence>
<keyword evidence="2" id="KW-1185">Reference proteome</keyword>